<organism evidence="3 4">
    <name type="scientific">Tritrichomonas musculus</name>
    <dbReference type="NCBI Taxonomy" id="1915356"/>
    <lineage>
        <taxon>Eukaryota</taxon>
        <taxon>Metamonada</taxon>
        <taxon>Parabasalia</taxon>
        <taxon>Tritrichomonadida</taxon>
        <taxon>Tritrichomonadidae</taxon>
        <taxon>Tritrichomonas</taxon>
    </lineage>
</organism>
<evidence type="ECO:0000313" key="3">
    <source>
        <dbReference type="EMBL" id="KAK8886636.1"/>
    </source>
</evidence>
<feature type="compositionally biased region" description="Low complexity" evidence="2">
    <location>
        <begin position="680"/>
        <end position="720"/>
    </location>
</feature>
<accession>A0ABR2K6V6</accession>
<sequence length="756" mass="86037">MIEEENKMHNSNNEKDPLQAEQKDVAQISTPHQTIIQPQKSKNKTDRLLFRPSMNSAQGDVNSQQPRPIIPVSSSLATPQKTKTPRGNSKNNNLLNTPIIPLVQTTRNQKPDKNSRNDDLDFDGAGSEDEDRDISPDDFDRKSMKELRRSVESTIQALMDQETESQTDPASADNQNVELDNDILSDHDDDNNNNDDNMNNDEVNNKNNNDNNKDLEKCGTSGHINNVLDQDNANEDQCYPDDFENSLRINGNENENDQKQINANVNDEDLNKEEIVNEKPNQNEKEESQTTNQETEPTEKDPNLETNDGQKTDKGRVDLDKNFLITQVDEALEGKDNPTSNQKEETNEKFQTDGLNVADKDMVLVPKLELNLNENNEENDNDNNQNKPKKQLKQEPLFSEKDVELAFSEFQNNKTVPPPYMREATILYVHAITNEAIEDEDYDLAEKLDKDLKELITAFNKAYGINNANVSSQKGTSYTTSDGSSATLQSRLEEVKKQKIIAETEWEDRIKALKESEQSKIEEIEARQQKEREEFEEKCQTQEFLQKFTKPSARLLQLWKLQKGLALQHDFEGAKEMKARAEQLQKQETDEAQKRAISSVKVNYEKLVVKQQRELECAVANGKRKISQMEIEMKKDLENRDKLSKQVEIRMKEYRQPLKKSRLPPLNSTQIQSALNQIQVQSVNSSPNSNISSSASESTINSTASRDSTTSALSKRAVASRAKKKRSVNQVEQTTVLDVKIANIRSVLGEKTRNKK</sequence>
<evidence type="ECO:0000313" key="4">
    <source>
        <dbReference type="Proteomes" id="UP001470230"/>
    </source>
</evidence>
<feature type="compositionally biased region" description="Polar residues" evidence="2">
    <location>
        <begin position="27"/>
        <end position="40"/>
    </location>
</feature>
<reference evidence="3 4" key="1">
    <citation type="submission" date="2024-04" db="EMBL/GenBank/DDBJ databases">
        <title>Tritrichomonas musculus Genome.</title>
        <authorList>
            <person name="Alves-Ferreira E."/>
            <person name="Grigg M."/>
            <person name="Lorenzi H."/>
            <person name="Galac M."/>
        </authorList>
    </citation>
    <scope>NUCLEOTIDE SEQUENCE [LARGE SCALE GENOMIC DNA]</scope>
    <source>
        <strain evidence="3 4">EAF2021</strain>
    </source>
</reference>
<feature type="compositionally biased region" description="Basic and acidic residues" evidence="2">
    <location>
        <begin position="297"/>
        <end position="321"/>
    </location>
</feature>
<feature type="compositionally biased region" description="Basic and acidic residues" evidence="2">
    <location>
        <begin position="1"/>
        <end position="24"/>
    </location>
</feature>
<comment type="caution">
    <text evidence="3">The sequence shown here is derived from an EMBL/GenBank/DDBJ whole genome shotgun (WGS) entry which is preliminary data.</text>
</comment>
<feature type="compositionally biased region" description="Low complexity" evidence="2">
    <location>
        <begin position="194"/>
        <end position="210"/>
    </location>
</feature>
<keyword evidence="4" id="KW-1185">Reference proteome</keyword>
<dbReference type="PANTHER" id="PTHR47026">
    <property type="entry name" value="PIGMENTOSA GTPASE REGULATOR-LIKE PROTEIN, PUTATIVE-RELATED"/>
    <property type="match status" value="1"/>
</dbReference>
<evidence type="ECO:0000256" key="1">
    <source>
        <dbReference type="SAM" id="Coils"/>
    </source>
</evidence>
<feature type="compositionally biased region" description="Acidic residues" evidence="2">
    <location>
        <begin position="179"/>
        <end position="193"/>
    </location>
</feature>
<proteinExistence type="predicted"/>
<feature type="compositionally biased region" description="Basic and acidic residues" evidence="2">
    <location>
        <begin position="332"/>
        <end position="351"/>
    </location>
</feature>
<protein>
    <submittedName>
        <fullName evidence="3">Uncharacterized protein</fullName>
    </submittedName>
</protein>
<keyword evidence="1" id="KW-0175">Coiled coil</keyword>
<dbReference type="EMBL" id="JAPFFF010000007">
    <property type="protein sequence ID" value="KAK8886636.1"/>
    <property type="molecule type" value="Genomic_DNA"/>
</dbReference>
<dbReference type="PANTHER" id="PTHR47026:SF2">
    <property type="entry name" value="FLAGELLAR ASSOCIATED PROTEIN"/>
    <property type="match status" value="1"/>
</dbReference>
<name>A0ABR2K6V6_9EUKA</name>
<feature type="coiled-coil region" evidence="1">
    <location>
        <begin position="485"/>
        <end position="541"/>
    </location>
</feature>
<feature type="compositionally biased region" description="Polar residues" evidence="2">
    <location>
        <begin position="53"/>
        <end position="90"/>
    </location>
</feature>
<feature type="compositionally biased region" description="Polar residues" evidence="2">
    <location>
        <begin position="222"/>
        <end position="231"/>
    </location>
</feature>
<feature type="region of interest" description="Disordered" evidence="2">
    <location>
        <begin position="680"/>
        <end position="732"/>
    </location>
</feature>
<dbReference type="Proteomes" id="UP001470230">
    <property type="component" value="Unassembled WGS sequence"/>
</dbReference>
<evidence type="ECO:0000256" key="2">
    <source>
        <dbReference type="SAM" id="MobiDB-lite"/>
    </source>
</evidence>
<feature type="compositionally biased region" description="Basic and acidic residues" evidence="2">
    <location>
        <begin position="272"/>
        <end position="288"/>
    </location>
</feature>
<feature type="compositionally biased region" description="Polar residues" evidence="2">
    <location>
        <begin position="164"/>
        <end position="178"/>
    </location>
</feature>
<feature type="compositionally biased region" description="Basic and acidic residues" evidence="2">
    <location>
        <begin position="109"/>
        <end position="119"/>
    </location>
</feature>
<feature type="region of interest" description="Disordered" evidence="2">
    <location>
        <begin position="1"/>
        <end position="353"/>
    </location>
</feature>
<feature type="compositionally biased region" description="Acidic residues" evidence="2">
    <location>
        <begin position="232"/>
        <end position="244"/>
    </location>
</feature>
<gene>
    <name evidence="3" type="ORF">M9Y10_042102</name>
</gene>
<feature type="compositionally biased region" description="Acidic residues" evidence="2">
    <location>
        <begin position="120"/>
        <end position="132"/>
    </location>
</feature>
<feature type="compositionally biased region" description="Polar residues" evidence="2">
    <location>
        <begin position="247"/>
        <end position="265"/>
    </location>
</feature>
<feature type="region of interest" description="Disordered" evidence="2">
    <location>
        <begin position="373"/>
        <end position="395"/>
    </location>
</feature>
<feature type="compositionally biased region" description="Basic and acidic residues" evidence="2">
    <location>
        <begin position="133"/>
        <end position="151"/>
    </location>
</feature>